<evidence type="ECO:0000313" key="10">
    <source>
        <dbReference type="Proteomes" id="UP000004221"/>
    </source>
</evidence>
<keyword evidence="10" id="KW-1185">Reference proteome</keyword>
<evidence type="ECO:0000259" key="8">
    <source>
        <dbReference type="Pfam" id="PF09335"/>
    </source>
</evidence>
<dbReference type="GO" id="GO:0005886">
    <property type="term" value="C:plasma membrane"/>
    <property type="evidence" value="ECO:0007669"/>
    <property type="project" value="UniProtKB-SubCell"/>
</dbReference>
<comment type="subcellular location">
    <subcellularLocation>
        <location evidence="1 6">Cell membrane</location>
        <topology evidence="1 6">Multi-pass membrane protein</topology>
    </subcellularLocation>
</comment>
<sequence length="229" mass="24742">MARLFILLAVLVGTVLLMRSLGDLEQFHTWVAQAGFWAPILFILLKAFTYVVAPISGSPLTFAAGPLFGVWEGTLYSIAGDTLGGSVNFWISRLARRPVVERLVGESNMRRAARFNDRLGDWRNLLFLRIAFAGFYDVLSYATGLTAIPYRQYLAVSVIGGVPATILFVALAASLASDRWMNGLILGGVLAAAITLRIVIGRRWKAPSPNRGSTSGTPPTTTPAPDTGE</sequence>
<comment type="similarity">
    <text evidence="6">Belongs to the TVP38/TMEM64 family.</text>
</comment>
<dbReference type="PANTHER" id="PTHR12677:SF59">
    <property type="entry name" value="GOLGI APPARATUS MEMBRANE PROTEIN TVP38-RELATED"/>
    <property type="match status" value="1"/>
</dbReference>
<organism evidence="9 10">
    <name type="scientific">Nitrolancea hollandica Lb</name>
    <dbReference type="NCBI Taxonomy" id="1129897"/>
    <lineage>
        <taxon>Bacteria</taxon>
        <taxon>Pseudomonadati</taxon>
        <taxon>Thermomicrobiota</taxon>
        <taxon>Thermomicrobia</taxon>
        <taxon>Sphaerobacterales</taxon>
        <taxon>Sphaerobacterineae</taxon>
        <taxon>Sphaerobacteraceae</taxon>
        <taxon>Nitrolancea</taxon>
    </lineage>
</organism>
<dbReference type="Pfam" id="PF09335">
    <property type="entry name" value="VTT_dom"/>
    <property type="match status" value="1"/>
</dbReference>
<evidence type="ECO:0000256" key="1">
    <source>
        <dbReference type="ARBA" id="ARBA00004651"/>
    </source>
</evidence>
<name>I4EDP9_9BACT</name>
<protein>
    <recommendedName>
        <fullName evidence="6">TVP38/TMEM64 family membrane protein</fullName>
    </recommendedName>
</protein>
<evidence type="ECO:0000313" key="9">
    <source>
        <dbReference type="EMBL" id="CCF82811.1"/>
    </source>
</evidence>
<gene>
    <name evidence="9" type="ORF">NITHO_1590002</name>
</gene>
<keyword evidence="3 6" id="KW-0812">Transmembrane</keyword>
<evidence type="ECO:0000256" key="2">
    <source>
        <dbReference type="ARBA" id="ARBA00022475"/>
    </source>
</evidence>
<comment type="caution">
    <text evidence="9">The sequence shown here is derived from an EMBL/GenBank/DDBJ whole genome shotgun (WGS) entry which is preliminary data.</text>
</comment>
<evidence type="ECO:0000256" key="3">
    <source>
        <dbReference type="ARBA" id="ARBA00022692"/>
    </source>
</evidence>
<evidence type="ECO:0000256" key="4">
    <source>
        <dbReference type="ARBA" id="ARBA00022989"/>
    </source>
</evidence>
<keyword evidence="4 6" id="KW-1133">Transmembrane helix</keyword>
<keyword evidence="2 6" id="KW-1003">Cell membrane</keyword>
<feature type="transmembrane region" description="Helical" evidence="6">
    <location>
        <begin position="126"/>
        <end position="146"/>
    </location>
</feature>
<comment type="caution">
    <text evidence="6">Lacks conserved residue(s) required for the propagation of feature annotation.</text>
</comment>
<accession>I4EDP9</accession>
<proteinExistence type="inferred from homology"/>
<feature type="domain" description="VTT" evidence="8">
    <location>
        <begin position="57"/>
        <end position="171"/>
    </location>
</feature>
<evidence type="ECO:0000256" key="7">
    <source>
        <dbReference type="SAM" id="MobiDB-lite"/>
    </source>
</evidence>
<feature type="transmembrane region" description="Helical" evidence="6">
    <location>
        <begin position="153"/>
        <end position="174"/>
    </location>
</feature>
<dbReference type="AlphaFoldDB" id="I4EDP9"/>
<evidence type="ECO:0000256" key="6">
    <source>
        <dbReference type="RuleBase" id="RU366058"/>
    </source>
</evidence>
<keyword evidence="5 6" id="KW-0472">Membrane</keyword>
<dbReference type="InterPro" id="IPR015414">
    <property type="entry name" value="TMEM64"/>
</dbReference>
<dbReference type="Proteomes" id="UP000004221">
    <property type="component" value="Unassembled WGS sequence"/>
</dbReference>
<dbReference type="PANTHER" id="PTHR12677">
    <property type="entry name" value="GOLGI APPARATUS MEMBRANE PROTEIN TVP38-RELATED"/>
    <property type="match status" value="1"/>
</dbReference>
<feature type="transmembrane region" description="Helical" evidence="6">
    <location>
        <begin position="32"/>
        <end position="53"/>
    </location>
</feature>
<dbReference type="RefSeq" id="WP_008475256.1">
    <property type="nucleotide sequence ID" value="NZ_CAGS01000067.1"/>
</dbReference>
<feature type="transmembrane region" description="Helical" evidence="6">
    <location>
        <begin position="180"/>
        <end position="200"/>
    </location>
</feature>
<evidence type="ECO:0000256" key="5">
    <source>
        <dbReference type="ARBA" id="ARBA00023136"/>
    </source>
</evidence>
<dbReference type="EMBL" id="CAGS01000067">
    <property type="protein sequence ID" value="CCF82811.1"/>
    <property type="molecule type" value="Genomic_DNA"/>
</dbReference>
<dbReference type="InterPro" id="IPR032816">
    <property type="entry name" value="VTT_dom"/>
</dbReference>
<feature type="region of interest" description="Disordered" evidence="7">
    <location>
        <begin position="207"/>
        <end position="229"/>
    </location>
</feature>
<dbReference type="OrthoDB" id="9812980at2"/>
<reference evidence="9 10" key="1">
    <citation type="journal article" date="2012" name="ISME J.">
        <title>Nitrification expanded: discovery, physiology and genomics of a nitrite-oxidizing bacterium from the phylum Chloroflexi.</title>
        <authorList>
            <person name="Sorokin D.Y."/>
            <person name="Lucker S."/>
            <person name="Vejmelkova D."/>
            <person name="Kostrikina N.A."/>
            <person name="Kleerebezem R."/>
            <person name="Rijpstra W.I."/>
            <person name="Damste J.S."/>
            <person name="Le Paslier D."/>
            <person name="Muyzer G."/>
            <person name="Wagner M."/>
            <person name="van Loosdrecht M.C."/>
            <person name="Daims H."/>
        </authorList>
    </citation>
    <scope>NUCLEOTIDE SEQUENCE [LARGE SCALE GENOMIC DNA]</scope>
    <source>
        <strain evidence="10">none</strain>
    </source>
</reference>